<keyword evidence="9" id="KW-1185">Reference proteome</keyword>
<dbReference type="AlphaFoldDB" id="A0A1T5CYI0"/>
<dbReference type="OrthoDB" id="608091at2"/>
<dbReference type="Pfam" id="PF07980">
    <property type="entry name" value="SusD_RagB"/>
    <property type="match status" value="1"/>
</dbReference>
<dbReference type="RefSeq" id="WP_079642605.1">
    <property type="nucleotide sequence ID" value="NZ_FUZF01000005.1"/>
</dbReference>
<keyword evidence="5" id="KW-0998">Cell outer membrane</keyword>
<comment type="subcellular location">
    <subcellularLocation>
        <location evidence="1">Cell outer membrane</location>
    </subcellularLocation>
</comment>
<protein>
    <submittedName>
        <fullName evidence="8">Starch-binding associating with outer membrane</fullName>
    </submittedName>
</protein>
<organism evidence="8 9">
    <name type="scientific">Sphingobacterium nematocida</name>
    <dbReference type="NCBI Taxonomy" id="1513896"/>
    <lineage>
        <taxon>Bacteria</taxon>
        <taxon>Pseudomonadati</taxon>
        <taxon>Bacteroidota</taxon>
        <taxon>Sphingobacteriia</taxon>
        <taxon>Sphingobacteriales</taxon>
        <taxon>Sphingobacteriaceae</taxon>
        <taxon>Sphingobacterium</taxon>
    </lineage>
</organism>
<dbReference type="InterPro" id="IPR033985">
    <property type="entry name" value="SusD-like_N"/>
</dbReference>
<feature type="domain" description="SusD-like N-terminal" evidence="7">
    <location>
        <begin position="119"/>
        <end position="241"/>
    </location>
</feature>
<dbReference type="GO" id="GO:0009279">
    <property type="term" value="C:cell outer membrane"/>
    <property type="evidence" value="ECO:0007669"/>
    <property type="project" value="UniProtKB-SubCell"/>
</dbReference>
<dbReference type="InterPro" id="IPR011990">
    <property type="entry name" value="TPR-like_helical_dom_sf"/>
</dbReference>
<evidence type="ECO:0000256" key="2">
    <source>
        <dbReference type="ARBA" id="ARBA00006275"/>
    </source>
</evidence>
<feature type="domain" description="RagB/SusD" evidence="6">
    <location>
        <begin position="339"/>
        <end position="674"/>
    </location>
</feature>
<dbReference type="PROSITE" id="PS51257">
    <property type="entry name" value="PROKAR_LIPOPROTEIN"/>
    <property type="match status" value="1"/>
</dbReference>
<evidence type="ECO:0000313" key="8">
    <source>
        <dbReference type="EMBL" id="SKB64403.1"/>
    </source>
</evidence>
<keyword evidence="4" id="KW-0472">Membrane</keyword>
<name>A0A1T5CYI0_9SPHI</name>
<evidence type="ECO:0000259" key="6">
    <source>
        <dbReference type="Pfam" id="PF07980"/>
    </source>
</evidence>
<evidence type="ECO:0000256" key="4">
    <source>
        <dbReference type="ARBA" id="ARBA00023136"/>
    </source>
</evidence>
<evidence type="ECO:0000313" key="9">
    <source>
        <dbReference type="Proteomes" id="UP000190150"/>
    </source>
</evidence>
<dbReference type="STRING" id="1513896.SAMN05660841_01649"/>
<dbReference type="Proteomes" id="UP000190150">
    <property type="component" value="Unassembled WGS sequence"/>
</dbReference>
<accession>A0A1T5CYI0</accession>
<gene>
    <name evidence="8" type="ORF">SAMN05660841_01649</name>
</gene>
<reference evidence="9" key="1">
    <citation type="submission" date="2017-02" db="EMBL/GenBank/DDBJ databases">
        <authorList>
            <person name="Varghese N."/>
            <person name="Submissions S."/>
        </authorList>
    </citation>
    <scope>NUCLEOTIDE SEQUENCE [LARGE SCALE GENOMIC DNA]</scope>
    <source>
        <strain evidence="9">DSM 24091</strain>
    </source>
</reference>
<sequence>MYTLKNIPYLYALVLIISLSGCNKFLDILPDDKPVLEDAFKDKYNAEKYLFTCYNSMPNVVNPTNTLGISGGGDIIYSEKNTGGGFSAGPPAAQMAFLKGNNVADPYVNFWDGRNGASRNIWQGIRHCNVFLEHIRVENGGPRDLDDMTREKWIAEVKAIKAYLHFYLFQLYGPIPIVDEVMPISAKGDELAIYREPVDKVVDYIVGTLDEAIEQLPNMSDLDVVSEYGRFTKTIALSVKAKALVLAASPLFNNNNNYSGFKDKRGIELFPSGDSKTRWERAAAACDVAVRAAEADGAKILITTDGGNNAIRGINSTNINDTTKAMVSLRQAVTQSWNPEVIWAVNESTTVLQRWATMLSNDEYFNLAGSAGSDIGQRHSPTLNVVEMFYSSNGVPIEEDLEWEDEGWYQSRYNTQLPDAEHAKYFIKAGQETAILHFNRSLRFYASVGFDGGIWEGREKPLAEASFPNMMRHFGSGFKHSEAYGGYPFSGYLAKKLSHLKTTYTETRITLIREDYSFPIIRLADMYLLLAESLNEVGGPTMTDSQGHNAAYYLDVIRARSGMEGVVDSWNKYASPRFKSKPSTLNGLRDIIRRERFNELAFEGHFYYDVRRWLMAEQLFNQPILGWNKDGENKSDFYNVRVLLQPRFSMKDYLMPIRTNTLLQNKSLVQNPGW</sequence>
<dbReference type="Pfam" id="PF14322">
    <property type="entry name" value="SusD-like_3"/>
    <property type="match status" value="1"/>
</dbReference>
<evidence type="ECO:0000256" key="1">
    <source>
        <dbReference type="ARBA" id="ARBA00004442"/>
    </source>
</evidence>
<dbReference type="InterPro" id="IPR012944">
    <property type="entry name" value="SusD_RagB_dom"/>
</dbReference>
<dbReference type="Gene3D" id="1.25.40.390">
    <property type="match status" value="1"/>
</dbReference>
<dbReference type="SUPFAM" id="SSF48452">
    <property type="entry name" value="TPR-like"/>
    <property type="match status" value="1"/>
</dbReference>
<dbReference type="EMBL" id="FUZF01000005">
    <property type="protein sequence ID" value="SKB64403.1"/>
    <property type="molecule type" value="Genomic_DNA"/>
</dbReference>
<evidence type="ECO:0000256" key="3">
    <source>
        <dbReference type="ARBA" id="ARBA00022729"/>
    </source>
</evidence>
<evidence type="ECO:0000256" key="5">
    <source>
        <dbReference type="ARBA" id="ARBA00023237"/>
    </source>
</evidence>
<evidence type="ECO:0000259" key="7">
    <source>
        <dbReference type="Pfam" id="PF14322"/>
    </source>
</evidence>
<proteinExistence type="inferred from homology"/>
<keyword evidence="3" id="KW-0732">Signal</keyword>
<comment type="similarity">
    <text evidence="2">Belongs to the SusD family.</text>
</comment>